<dbReference type="InterPro" id="IPR017937">
    <property type="entry name" value="Thioredoxin_CS"/>
</dbReference>
<dbReference type="AlphaFoldDB" id="A0A2P6VK66"/>
<dbReference type="GO" id="GO:0005789">
    <property type="term" value="C:endoplasmic reticulum membrane"/>
    <property type="evidence" value="ECO:0007669"/>
    <property type="project" value="UniProtKB-SubCell"/>
</dbReference>
<dbReference type="InterPro" id="IPR013174">
    <property type="entry name" value="DPM3"/>
</dbReference>
<feature type="region of interest" description="Disordered" evidence="8">
    <location>
        <begin position="356"/>
        <end position="381"/>
    </location>
</feature>
<keyword evidence="5 9" id="KW-1133">Transmembrane helix</keyword>
<dbReference type="Pfam" id="PF08285">
    <property type="entry name" value="DPM3"/>
    <property type="match status" value="1"/>
</dbReference>
<dbReference type="CDD" id="cd09212">
    <property type="entry name" value="PUB"/>
    <property type="match status" value="1"/>
</dbReference>
<gene>
    <name evidence="11" type="ORF">C2E20_2290</name>
</gene>
<evidence type="ECO:0000256" key="6">
    <source>
        <dbReference type="ARBA" id="ARBA00023136"/>
    </source>
</evidence>
<evidence type="ECO:0000259" key="10">
    <source>
        <dbReference type="PROSITE" id="PS51352"/>
    </source>
</evidence>
<dbReference type="PROSITE" id="PS00194">
    <property type="entry name" value="THIOREDOXIN_1"/>
    <property type="match status" value="1"/>
</dbReference>
<keyword evidence="7" id="KW-1015">Disulfide bond</keyword>
<dbReference type="Proteomes" id="UP000239649">
    <property type="component" value="Unassembled WGS sequence"/>
</dbReference>
<name>A0A2P6VK66_9CHLO</name>
<dbReference type="PROSITE" id="PS51352">
    <property type="entry name" value="THIOREDOXIN_2"/>
    <property type="match status" value="1"/>
</dbReference>
<evidence type="ECO:0000256" key="7">
    <source>
        <dbReference type="ARBA" id="ARBA00023157"/>
    </source>
</evidence>
<evidence type="ECO:0000256" key="3">
    <source>
        <dbReference type="ARBA" id="ARBA00022692"/>
    </source>
</evidence>
<keyword evidence="4" id="KW-0256">Endoplasmic reticulum</keyword>
<evidence type="ECO:0000256" key="1">
    <source>
        <dbReference type="ARBA" id="ARBA00004477"/>
    </source>
</evidence>
<evidence type="ECO:0000256" key="5">
    <source>
        <dbReference type="ARBA" id="ARBA00022989"/>
    </source>
</evidence>
<sequence>MLRITRLACVAAALAAAWVALLQKTTEEPARTAVLLAPHAAALLFAAYLAASLLLGVLTFRTVPEEAELLQKDIARAQADLAKRGIDQQAIRLLKDKTSIGMSGDDYAHGRVHELTQGQGELNGILASAARRRQLVLVDFSAAWCGPCRLMLPVLQQLAVEHRGRLAVVKVDCEQTDANQALARTAAIRAFPTFHLHRNHQRVAEKAGADPTLLRRAIQEQLALLGGGGGGPGGMAAALAAALVRVKASCSFEEFVAATRTLLLFVGNVIDHPGEDKYRRVKASNAAYRTRLGCRPGGQECMAAIGFSEIMEAGEAVLVMTDVPEELPRVRTLLQQAVDQAAAAAAGAAAAQLRAAHATPPAAQPSAPAPAAAPAPTAATPPAAAAAGAAGASQPGASNVDATVLARALAAALGTGSGGPGAGASAGAAQTASTLMQPAAGAAAGRRRVIRVSPKGLARVLERVLAEAGIGVAPAGGHQQQQQGGGAQ</sequence>
<keyword evidence="3 9" id="KW-0812">Transmembrane</keyword>
<feature type="transmembrane region" description="Helical" evidence="9">
    <location>
        <begin position="38"/>
        <end position="60"/>
    </location>
</feature>
<dbReference type="PANTHER" id="PTHR46115">
    <property type="entry name" value="THIOREDOXIN-LIKE PROTEIN 1"/>
    <property type="match status" value="1"/>
</dbReference>
<comment type="subcellular location">
    <subcellularLocation>
        <location evidence="1">Endoplasmic reticulum membrane</location>
        <topology evidence="1">Multi-pass membrane protein</topology>
    </subcellularLocation>
</comment>
<dbReference type="EMBL" id="LHPF02000004">
    <property type="protein sequence ID" value="PSC74492.1"/>
    <property type="molecule type" value="Genomic_DNA"/>
</dbReference>
<protein>
    <submittedName>
        <fullName evidence="11">Thioredoxin</fullName>
    </submittedName>
</protein>
<evidence type="ECO:0000256" key="9">
    <source>
        <dbReference type="SAM" id="Phobius"/>
    </source>
</evidence>
<evidence type="ECO:0000313" key="12">
    <source>
        <dbReference type="Proteomes" id="UP000239649"/>
    </source>
</evidence>
<dbReference type="InterPro" id="IPR013766">
    <property type="entry name" value="Thioredoxin_domain"/>
</dbReference>
<feature type="compositionally biased region" description="Low complexity" evidence="8">
    <location>
        <begin position="356"/>
        <end position="366"/>
    </location>
</feature>
<dbReference type="SUPFAM" id="SSF52833">
    <property type="entry name" value="Thioredoxin-like"/>
    <property type="match status" value="1"/>
</dbReference>
<dbReference type="Gene3D" id="3.40.30.10">
    <property type="entry name" value="Glutaredoxin"/>
    <property type="match status" value="1"/>
</dbReference>
<reference evidence="11 12" key="1">
    <citation type="journal article" date="2018" name="Plant J.">
        <title>Genome sequences of Chlorella sorokiniana UTEX 1602 and Micractinium conductrix SAG 241.80: implications to maltose excretion by a green alga.</title>
        <authorList>
            <person name="Arriola M.B."/>
            <person name="Velmurugan N."/>
            <person name="Zhang Y."/>
            <person name="Plunkett M.H."/>
            <person name="Hondzo H."/>
            <person name="Barney B.M."/>
        </authorList>
    </citation>
    <scope>NUCLEOTIDE SEQUENCE [LARGE SCALE GENOMIC DNA]</scope>
    <source>
        <strain evidence="11 12">SAG 241.80</strain>
    </source>
</reference>
<organism evidence="11 12">
    <name type="scientific">Micractinium conductrix</name>
    <dbReference type="NCBI Taxonomy" id="554055"/>
    <lineage>
        <taxon>Eukaryota</taxon>
        <taxon>Viridiplantae</taxon>
        <taxon>Chlorophyta</taxon>
        <taxon>core chlorophytes</taxon>
        <taxon>Trebouxiophyceae</taxon>
        <taxon>Chlorellales</taxon>
        <taxon>Chlorellaceae</taxon>
        <taxon>Chlorella clade</taxon>
        <taxon>Micractinium</taxon>
    </lineage>
</organism>
<dbReference type="Pfam" id="PF09409">
    <property type="entry name" value="PUB"/>
    <property type="match status" value="1"/>
</dbReference>
<comment type="caution">
    <text evidence="11">The sequence shown here is derived from an EMBL/GenBank/DDBJ whole genome shotgun (WGS) entry which is preliminary data.</text>
</comment>
<evidence type="ECO:0000256" key="2">
    <source>
        <dbReference type="ARBA" id="ARBA00010430"/>
    </source>
</evidence>
<dbReference type="InterPro" id="IPR018997">
    <property type="entry name" value="PUB_domain"/>
</dbReference>
<dbReference type="SUPFAM" id="SSF143503">
    <property type="entry name" value="PUG domain-like"/>
    <property type="match status" value="1"/>
</dbReference>
<dbReference type="CDD" id="cd02947">
    <property type="entry name" value="TRX_family"/>
    <property type="match status" value="1"/>
</dbReference>
<evidence type="ECO:0000313" key="11">
    <source>
        <dbReference type="EMBL" id="PSC74492.1"/>
    </source>
</evidence>
<comment type="similarity">
    <text evidence="2">Belongs to the DPM3 family.</text>
</comment>
<dbReference type="InterPro" id="IPR036249">
    <property type="entry name" value="Thioredoxin-like_sf"/>
</dbReference>
<evidence type="ECO:0000256" key="4">
    <source>
        <dbReference type="ARBA" id="ARBA00022824"/>
    </source>
</evidence>
<keyword evidence="6 9" id="KW-0472">Membrane</keyword>
<accession>A0A2P6VK66</accession>
<proteinExistence type="inferred from homology"/>
<evidence type="ECO:0000256" key="8">
    <source>
        <dbReference type="SAM" id="MobiDB-lite"/>
    </source>
</evidence>
<dbReference type="SMART" id="SM00580">
    <property type="entry name" value="PUG"/>
    <property type="match status" value="1"/>
</dbReference>
<dbReference type="OrthoDB" id="10263751at2759"/>
<dbReference type="Gene3D" id="1.20.58.2190">
    <property type="match status" value="1"/>
</dbReference>
<dbReference type="Pfam" id="PF00085">
    <property type="entry name" value="Thioredoxin"/>
    <property type="match status" value="1"/>
</dbReference>
<keyword evidence="12" id="KW-1185">Reference proteome</keyword>
<feature type="domain" description="Thioredoxin" evidence="10">
    <location>
        <begin position="98"/>
        <end position="223"/>
    </location>
</feature>
<dbReference type="InterPro" id="IPR036339">
    <property type="entry name" value="PUB-like_dom_sf"/>
</dbReference>
<dbReference type="STRING" id="554055.A0A2P6VK66"/>